<dbReference type="InterPro" id="IPR006641">
    <property type="entry name" value="YqgF/RNaseH-like_dom"/>
</dbReference>
<dbReference type="AlphaFoldDB" id="A0A1Z2XTD1"/>
<dbReference type="PANTHER" id="PTHR33317:SF4">
    <property type="entry name" value="POLYNUCLEOTIDYL TRANSFERASE, RIBONUCLEASE H-LIKE SUPERFAMILY PROTEIN"/>
    <property type="match status" value="1"/>
</dbReference>
<evidence type="ECO:0000259" key="7">
    <source>
        <dbReference type="SMART" id="SM00732"/>
    </source>
</evidence>
<feature type="region of interest" description="Disordered" evidence="6">
    <location>
        <begin position="145"/>
        <end position="182"/>
    </location>
</feature>
<evidence type="ECO:0000313" key="11">
    <source>
        <dbReference type="Proteomes" id="UP000596035"/>
    </source>
</evidence>
<keyword evidence="10" id="KW-1185">Reference proteome</keyword>
<reference evidence="8" key="1">
    <citation type="journal article" date="2017" name="Genome Announc.">
        <title>High-Quality Whole-Genome Sequences of the Oligo-Mouse-Microbiota Bacterial Community.</title>
        <authorList>
            <person name="Garzetti D."/>
            <person name="Brugiroux S."/>
            <person name="Bunk B."/>
            <person name="Pukall R."/>
            <person name="McCoy K.D."/>
            <person name="Macpherson A.J."/>
            <person name="Stecher B."/>
        </authorList>
    </citation>
    <scope>NUCLEOTIDE SEQUENCE</scope>
    <source>
        <strain evidence="8">KB18</strain>
    </source>
</reference>
<keyword evidence="2 5" id="KW-0690">Ribosome biogenesis</keyword>
<evidence type="ECO:0000256" key="6">
    <source>
        <dbReference type="SAM" id="MobiDB-lite"/>
    </source>
</evidence>
<sequence>MIILGVDLGHKRTGLSVCDITETMARPLTVLIEKDMDKLCFQVARVAITLRAGVIVVGLPKNMDGSEGESAKFAREMGAKIGEQSGVPVEFVDERGTTITANHLLNETNTRGRKRKAVVDGVAATIILEDYLARRRNLAEAEARAAEEAAAEAAENAEENTEEAIEEGAEENIEQAGGVQPT</sequence>
<gene>
    <name evidence="9" type="primary">ruvX</name>
    <name evidence="8" type="ORF">ADH66_13885</name>
    <name evidence="9" type="ORF">I5Q82_04235</name>
</gene>
<evidence type="ECO:0000256" key="3">
    <source>
        <dbReference type="ARBA" id="ARBA00022722"/>
    </source>
</evidence>
<dbReference type="GO" id="GO:0000967">
    <property type="term" value="P:rRNA 5'-end processing"/>
    <property type="evidence" value="ECO:0007669"/>
    <property type="project" value="UniProtKB-UniRule"/>
</dbReference>
<dbReference type="InterPro" id="IPR005227">
    <property type="entry name" value="YqgF"/>
</dbReference>
<accession>A0A1Z2XTD1</accession>
<reference evidence="10" key="2">
    <citation type="submission" date="2017-05" db="EMBL/GenBank/DDBJ databases">
        <title>Improved OligoMM genomes.</title>
        <authorList>
            <person name="Garzetti D."/>
        </authorList>
    </citation>
    <scope>NUCLEOTIDE SEQUENCE [LARGE SCALE GENOMIC DNA]</scope>
    <source>
        <strain evidence="10">KB18</strain>
    </source>
</reference>
<dbReference type="KEGG" id="amur:ADH66_13885"/>
<dbReference type="GO" id="GO:0004518">
    <property type="term" value="F:nuclease activity"/>
    <property type="evidence" value="ECO:0007669"/>
    <property type="project" value="UniProtKB-KW"/>
</dbReference>
<dbReference type="GO" id="GO:0005829">
    <property type="term" value="C:cytosol"/>
    <property type="evidence" value="ECO:0007669"/>
    <property type="project" value="TreeGrafter"/>
</dbReference>
<dbReference type="InterPro" id="IPR012337">
    <property type="entry name" value="RNaseH-like_sf"/>
</dbReference>
<comment type="function">
    <text evidence="5">Could be a nuclease involved in processing of the 5'-end of pre-16S rRNA.</text>
</comment>
<dbReference type="NCBIfam" id="TIGR00250">
    <property type="entry name" value="RNAse_H_YqgF"/>
    <property type="match status" value="1"/>
</dbReference>
<dbReference type="Proteomes" id="UP000596035">
    <property type="component" value="Chromosome"/>
</dbReference>
<evidence type="ECO:0000313" key="10">
    <source>
        <dbReference type="Proteomes" id="UP000196710"/>
    </source>
</evidence>
<evidence type="ECO:0000256" key="1">
    <source>
        <dbReference type="ARBA" id="ARBA00022490"/>
    </source>
</evidence>
<dbReference type="SMART" id="SM00732">
    <property type="entry name" value="YqgFc"/>
    <property type="match status" value="1"/>
</dbReference>
<proteinExistence type="inferred from homology"/>
<dbReference type="InterPro" id="IPR037027">
    <property type="entry name" value="YqgF/RNaseH-like_dom_sf"/>
</dbReference>
<reference evidence="9 11" key="3">
    <citation type="submission" date="2020-11" db="EMBL/GenBank/DDBJ databases">
        <title>Closed and high quality bacterial genomes of the OMM12 community.</title>
        <authorList>
            <person name="Marbouty M."/>
            <person name="Lamy-Besnier Q."/>
            <person name="Debarbieux L."/>
            <person name="Koszul R."/>
        </authorList>
    </citation>
    <scope>NUCLEOTIDE SEQUENCE [LARGE SCALE GENOMIC DNA]</scope>
    <source>
        <strain evidence="9 11">KB18</strain>
    </source>
</reference>
<keyword evidence="4 5" id="KW-0378">Hydrolase</keyword>
<evidence type="ECO:0000313" key="9">
    <source>
        <dbReference type="EMBL" id="QQR30913.1"/>
    </source>
</evidence>
<dbReference type="Pfam" id="PF03652">
    <property type="entry name" value="RuvX"/>
    <property type="match status" value="1"/>
</dbReference>
<comment type="subcellular location">
    <subcellularLocation>
        <location evidence="5">Cytoplasm</location>
    </subcellularLocation>
</comment>
<feature type="domain" description="YqgF/RNase H-like" evidence="7">
    <location>
        <begin position="1"/>
        <end position="101"/>
    </location>
</feature>
<organism evidence="9 11">
    <name type="scientific">Acutalibacter muris</name>
    <dbReference type="NCBI Taxonomy" id="1796620"/>
    <lineage>
        <taxon>Bacteria</taxon>
        <taxon>Bacillati</taxon>
        <taxon>Bacillota</taxon>
        <taxon>Clostridia</taxon>
        <taxon>Eubacteriales</taxon>
        <taxon>Acutalibacteraceae</taxon>
        <taxon>Acutalibacter</taxon>
    </lineage>
</organism>
<keyword evidence="3 5" id="KW-0540">Nuclease</keyword>
<evidence type="ECO:0000256" key="4">
    <source>
        <dbReference type="ARBA" id="ARBA00022801"/>
    </source>
</evidence>
<feature type="compositionally biased region" description="Acidic residues" evidence="6">
    <location>
        <begin position="155"/>
        <end position="173"/>
    </location>
</feature>
<dbReference type="GO" id="GO:0016788">
    <property type="term" value="F:hydrolase activity, acting on ester bonds"/>
    <property type="evidence" value="ECO:0007669"/>
    <property type="project" value="UniProtKB-UniRule"/>
</dbReference>
<dbReference type="Gene3D" id="3.30.420.140">
    <property type="entry name" value="YqgF/RNase H-like domain"/>
    <property type="match status" value="1"/>
</dbReference>
<evidence type="ECO:0000313" key="8">
    <source>
        <dbReference type="EMBL" id="ASB41651.1"/>
    </source>
</evidence>
<dbReference type="PANTHER" id="PTHR33317">
    <property type="entry name" value="POLYNUCLEOTIDYL TRANSFERASE, RIBONUCLEASE H-LIKE SUPERFAMILY PROTEIN"/>
    <property type="match status" value="1"/>
</dbReference>
<dbReference type="Proteomes" id="UP000196710">
    <property type="component" value="Chromosome"/>
</dbReference>
<evidence type="ECO:0000256" key="5">
    <source>
        <dbReference type="HAMAP-Rule" id="MF_00651"/>
    </source>
</evidence>
<dbReference type="SUPFAM" id="SSF53098">
    <property type="entry name" value="Ribonuclease H-like"/>
    <property type="match status" value="1"/>
</dbReference>
<dbReference type="EMBL" id="CP065321">
    <property type="protein sequence ID" value="QQR30913.1"/>
    <property type="molecule type" value="Genomic_DNA"/>
</dbReference>
<dbReference type="CDD" id="cd16964">
    <property type="entry name" value="YqgF"/>
    <property type="match status" value="1"/>
</dbReference>
<protein>
    <recommendedName>
        <fullName evidence="5">Putative pre-16S rRNA nuclease</fullName>
        <ecNumber evidence="5">3.1.-.-</ecNumber>
    </recommendedName>
</protein>
<name>A0A1Z2XTD1_9FIRM</name>
<dbReference type="RefSeq" id="WP_066539512.1">
    <property type="nucleotide sequence ID" value="NZ_CP021422.1"/>
</dbReference>
<comment type="similarity">
    <text evidence="5">Belongs to the YqgF HJR family.</text>
</comment>
<dbReference type="EC" id="3.1.-.-" evidence="5"/>
<keyword evidence="1 5" id="KW-0963">Cytoplasm</keyword>
<evidence type="ECO:0000256" key="2">
    <source>
        <dbReference type="ARBA" id="ARBA00022517"/>
    </source>
</evidence>
<dbReference type="EMBL" id="CP021422">
    <property type="protein sequence ID" value="ASB41651.1"/>
    <property type="molecule type" value="Genomic_DNA"/>
</dbReference>
<dbReference type="HAMAP" id="MF_00651">
    <property type="entry name" value="Nuclease_YqgF"/>
    <property type="match status" value="1"/>
</dbReference>